<comment type="caution">
    <text evidence="4">The sequence shown here is derived from an EMBL/GenBank/DDBJ whole genome shotgun (WGS) entry which is preliminary data.</text>
</comment>
<evidence type="ECO:0000313" key="5">
    <source>
        <dbReference type="Proteomes" id="UP000019678"/>
    </source>
</evidence>
<feature type="transmembrane region" description="Helical" evidence="2">
    <location>
        <begin position="110"/>
        <end position="127"/>
    </location>
</feature>
<feature type="chain" id="PRO_5001499931" evidence="3">
    <location>
        <begin position="25"/>
        <end position="133"/>
    </location>
</feature>
<proteinExistence type="predicted"/>
<dbReference type="AlphaFoldDB" id="A0A017T451"/>
<keyword evidence="2" id="KW-0472">Membrane</keyword>
<dbReference type="RefSeq" id="WP_044246275.1">
    <property type="nucleotide sequence ID" value="NZ_ASRX01000048.1"/>
</dbReference>
<keyword evidence="2" id="KW-1133">Transmembrane helix</keyword>
<sequence length="133" mass="12456">MKTLVPSLSLLALALTLVAPAARADVAPDPCETLNAGDACTLPDGSPGVCVDEGTFNICRPAEGAGGGGGAGGSGGTGGAGGSGGSTSSGGSSDDDSGCSVSAPSPVRPLTGAGMGLVLGFGALLLGRRRRRG</sequence>
<dbReference type="EMBL" id="ASRX01000048">
    <property type="protein sequence ID" value="EYF03356.1"/>
    <property type="molecule type" value="Genomic_DNA"/>
</dbReference>
<evidence type="ECO:0000313" key="4">
    <source>
        <dbReference type="EMBL" id="EYF03356.1"/>
    </source>
</evidence>
<feature type="signal peptide" evidence="3">
    <location>
        <begin position="1"/>
        <end position="24"/>
    </location>
</feature>
<dbReference type="STRING" id="1192034.CAP_5688"/>
<organism evidence="4 5">
    <name type="scientific">Chondromyces apiculatus DSM 436</name>
    <dbReference type="NCBI Taxonomy" id="1192034"/>
    <lineage>
        <taxon>Bacteria</taxon>
        <taxon>Pseudomonadati</taxon>
        <taxon>Myxococcota</taxon>
        <taxon>Polyangia</taxon>
        <taxon>Polyangiales</taxon>
        <taxon>Polyangiaceae</taxon>
        <taxon>Chondromyces</taxon>
    </lineage>
</organism>
<dbReference type="InterPro" id="IPR024038">
    <property type="entry name" value="MYXO-CTERM"/>
</dbReference>
<evidence type="ECO:0000256" key="3">
    <source>
        <dbReference type="SAM" id="SignalP"/>
    </source>
</evidence>
<feature type="compositionally biased region" description="Gly residues" evidence="1">
    <location>
        <begin position="64"/>
        <end position="88"/>
    </location>
</feature>
<keyword evidence="3" id="KW-0732">Signal</keyword>
<accession>A0A017T451</accession>
<feature type="region of interest" description="Disordered" evidence="1">
    <location>
        <begin position="62"/>
        <end position="114"/>
    </location>
</feature>
<evidence type="ECO:0000256" key="2">
    <source>
        <dbReference type="SAM" id="Phobius"/>
    </source>
</evidence>
<dbReference type="NCBIfam" id="TIGR03901">
    <property type="entry name" value="MYXO-CTERM"/>
    <property type="match status" value="1"/>
</dbReference>
<dbReference type="Proteomes" id="UP000019678">
    <property type="component" value="Unassembled WGS sequence"/>
</dbReference>
<reference evidence="4 5" key="1">
    <citation type="submission" date="2013-05" db="EMBL/GenBank/DDBJ databases">
        <title>Genome assembly of Chondromyces apiculatus DSM 436.</title>
        <authorList>
            <person name="Sharma G."/>
            <person name="Khatri I."/>
            <person name="Kaur C."/>
            <person name="Mayilraj S."/>
            <person name="Subramanian S."/>
        </authorList>
    </citation>
    <scope>NUCLEOTIDE SEQUENCE [LARGE SCALE GENOMIC DNA]</scope>
    <source>
        <strain evidence="4 5">DSM 436</strain>
    </source>
</reference>
<evidence type="ECO:0000256" key="1">
    <source>
        <dbReference type="SAM" id="MobiDB-lite"/>
    </source>
</evidence>
<keyword evidence="2" id="KW-0812">Transmembrane</keyword>
<protein>
    <submittedName>
        <fullName evidence="4">Uncharacterized protein</fullName>
    </submittedName>
</protein>
<keyword evidence="5" id="KW-1185">Reference proteome</keyword>
<gene>
    <name evidence="4" type="ORF">CAP_5688</name>
</gene>
<name>A0A017T451_9BACT</name>